<keyword evidence="3" id="KW-1185">Reference proteome</keyword>
<feature type="transmembrane region" description="Helical" evidence="1">
    <location>
        <begin position="104"/>
        <end position="123"/>
    </location>
</feature>
<keyword evidence="1" id="KW-1133">Transmembrane helix</keyword>
<keyword evidence="1" id="KW-0812">Transmembrane</keyword>
<reference evidence="2 3" key="1">
    <citation type="submission" date="2022-09" db="EMBL/GenBank/DDBJ databases">
        <authorList>
            <person name="Palmer J.M."/>
        </authorList>
    </citation>
    <scope>NUCLEOTIDE SEQUENCE [LARGE SCALE GENOMIC DNA]</scope>
    <source>
        <strain evidence="2 3">DSM 7382</strain>
    </source>
</reference>
<evidence type="ECO:0000313" key="2">
    <source>
        <dbReference type="EMBL" id="KAK7681296.1"/>
    </source>
</evidence>
<protein>
    <submittedName>
        <fullName evidence="2">Uncharacterized protein</fullName>
    </submittedName>
</protein>
<keyword evidence="1" id="KW-0472">Membrane</keyword>
<gene>
    <name evidence="2" type="ORF">QCA50_015683</name>
</gene>
<name>A0AAW0FKP4_9APHY</name>
<evidence type="ECO:0000313" key="3">
    <source>
        <dbReference type="Proteomes" id="UP001385951"/>
    </source>
</evidence>
<evidence type="ECO:0000256" key="1">
    <source>
        <dbReference type="SAM" id="Phobius"/>
    </source>
</evidence>
<proteinExistence type="predicted"/>
<organism evidence="2 3">
    <name type="scientific">Cerrena zonata</name>
    <dbReference type="NCBI Taxonomy" id="2478898"/>
    <lineage>
        <taxon>Eukaryota</taxon>
        <taxon>Fungi</taxon>
        <taxon>Dikarya</taxon>
        <taxon>Basidiomycota</taxon>
        <taxon>Agaricomycotina</taxon>
        <taxon>Agaricomycetes</taxon>
        <taxon>Polyporales</taxon>
        <taxon>Cerrenaceae</taxon>
        <taxon>Cerrena</taxon>
    </lineage>
</organism>
<dbReference type="AlphaFoldDB" id="A0AAW0FKP4"/>
<feature type="transmembrane region" description="Helical" evidence="1">
    <location>
        <begin position="75"/>
        <end position="98"/>
    </location>
</feature>
<dbReference type="Proteomes" id="UP001385951">
    <property type="component" value="Unassembled WGS sequence"/>
</dbReference>
<feature type="transmembrane region" description="Helical" evidence="1">
    <location>
        <begin position="50"/>
        <end position="68"/>
    </location>
</feature>
<dbReference type="EMBL" id="JASBNA010000042">
    <property type="protein sequence ID" value="KAK7681296.1"/>
    <property type="molecule type" value="Genomic_DNA"/>
</dbReference>
<accession>A0AAW0FKP4</accession>
<comment type="caution">
    <text evidence="2">The sequence shown here is derived from an EMBL/GenBank/DDBJ whole genome shotgun (WGS) entry which is preliminary data.</text>
</comment>
<sequence length="274" mass="30638">MSDTPAVEQPVAKAFPDATFNFPSPFVNLTNASAYPAYEPVDTKKNTLRVFRLTFYTTVGAYAWLYLWKRTTFKVGIPLSFVGFATVATFAKGSIVNLREKNDAWNTFFAVGAGNLACLTVGFKQMPAKHKVLTGLTGAALTAFADHCLWSQSPSYAGRDTKHVMANTEEDLHKQQFWDVWRRRPLSQTVEELGEGRANLNQYISPLSYFTDFPYNFPYNFTHEFSCHTGASLPSYLYSLASARLLLLIFYASSSSFSPTMASECPRNSQKANL</sequence>